<organism evidence="1 2">
    <name type="scientific">Aeromonas phage Ah1</name>
    <dbReference type="NCBI Taxonomy" id="2053701"/>
    <lineage>
        <taxon>Viruses</taxon>
        <taxon>Duplodnaviria</taxon>
        <taxon>Heunggongvirae</taxon>
        <taxon>Uroviricota</taxon>
        <taxon>Caudoviricetes</taxon>
        <taxon>Pantevenvirales</taxon>
        <taxon>Straboviridae</taxon>
        <taxon>Cinqassovirus</taxon>
        <taxon>Cinqassovirus ah1</taxon>
    </lineage>
</organism>
<proteinExistence type="predicted"/>
<accession>A0A2H4YF86</accession>
<name>A0A2H4YF86_9CAUD</name>
<keyword evidence="2" id="KW-1185">Reference proteome</keyword>
<dbReference type="Proteomes" id="UP000240934">
    <property type="component" value="Segment"/>
</dbReference>
<dbReference type="EMBL" id="MG250483">
    <property type="protein sequence ID" value="AUE22606.1"/>
    <property type="molecule type" value="Genomic_DNA"/>
</dbReference>
<sequence length="91" mass="10795">MFEFIKERKCEKLVAFFKSLGYNGYKSIAFPSNSVYIRMPVSKMLVVYTKVFGYTVHYYNDVTDNMEPTIFEDTDLEFIESIIKSIKNYEE</sequence>
<gene>
    <name evidence="1" type="ORF">Ah1_00065</name>
</gene>
<reference evidence="1 2" key="1">
    <citation type="submission" date="2017-10" db="EMBL/GenBank/DDBJ databases">
        <title>Antibacterial composition for extension of chilled fish shelf life and decreasing of risk of food-borne infections, bacteriophage strains for its preparation.</title>
        <authorList>
            <person name="Zulkarneev E.R."/>
            <person name="Aleshkin A.V."/>
            <person name="Rubalsky O.V."/>
            <person name="Kiseleva I.A."/>
            <person name="Rubalskii E.O."/>
            <person name="Lebedev S.N."/>
        </authorList>
    </citation>
    <scope>NUCLEOTIDE SEQUENCE [LARGE SCALE GENOMIC DNA]</scope>
</reference>
<protein>
    <submittedName>
        <fullName evidence="1">Uncharacterized protein</fullName>
    </submittedName>
</protein>
<evidence type="ECO:0000313" key="1">
    <source>
        <dbReference type="EMBL" id="AUE22606.1"/>
    </source>
</evidence>
<evidence type="ECO:0000313" key="2">
    <source>
        <dbReference type="Proteomes" id="UP000240934"/>
    </source>
</evidence>